<dbReference type="AlphaFoldDB" id="A0A067K590"/>
<gene>
    <name evidence="2" type="ORF">JCGZ_20260</name>
</gene>
<reference evidence="2 3" key="1">
    <citation type="journal article" date="2014" name="PLoS ONE">
        <title>Global Analysis of Gene Expression Profiles in Physic Nut (Jatropha curcas L.) Seedlings Exposed to Salt Stress.</title>
        <authorList>
            <person name="Zhang L."/>
            <person name="Zhang C."/>
            <person name="Wu P."/>
            <person name="Chen Y."/>
            <person name="Li M."/>
            <person name="Jiang H."/>
            <person name="Wu G."/>
        </authorList>
    </citation>
    <scope>NUCLEOTIDE SEQUENCE [LARGE SCALE GENOMIC DNA]</scope>
    <source>
        <strain evidence="3">cv. GZQX0401</strain>
        <tissue evidence="2">Young leaves</tissue>
    </source>
</reference>
<proteinExistence type="predicted"/>
<dbReference type="EMBL" id="KK914840">
    <property type="protein sequence ID" value="KDP27430.1"/>
    <property type="molecule type" value="Genomic_DNA"/>
</dbReference>
<organism evidence="2 3">
    <name type="scientific">Jatropha curcas</name>
    <name type="common">Barbados nut</name>
    <dbReference type="NCBI Taxonomy" id="180498"/>
    <lineage>
        <taxon>Eukaryota</taxon>
        <taxon>Viridiplantae</taxon>
        <taxon>Streptophyta</taxon>
        <taxon>Embryophyta</taxon>
        <taxon>Tracheophyta</taxon>
        <taxon>Spermatophyta</taxon>
        <taxon>Magnoliopsida</taxon>
        <taxon>eudicotyledons</taxon>
        <taxon>Gunneridae</taxon>
        <taxon>Pentapetalae</taxon>
        <taxon>rosids</taxon>
        <taxon>fabids</taxon>
        <taxon>Malpighiales</taxon>
        <taxon>Euphorbiaceae</taxon>
        <taxon>Crotonoideae</taxon>
        <taxon>Jatropheae</taxon>
        <taxon>Jatropha</taxon>
    </lineage>
</organism>
<evidence type="ECO:0000313" key="2">
    <source>
        <dbReference type="EMBL" id="KDP27430.1"/>
    </source>
</evidence>
<keyword evidence="3" id="KW-1185">Reference proteome</keyword>
<sequence length="161" mass="17732">MMGCFVTRIVACVRVWNPARPIYDSVGGGNGTMLALDVMIHMKLVEKVGDSYRLVGAREESSEDEEAEDADDANMEEENPTPFPTFTSSSAGTTAGPSFQGASNMSNDEVLGRMMSRMDMFNNRLNGMESMIADRFHSIEIMHGRLDSLMDTLQGQLHTVI</sequence>
<accession>A0A067K590</accession>
<dbReference type="Proteomes" id="UP000027138">
    <property type="component" value="Unassembled WGS sequence"/>
</dbReference>
<name>A0A067K590_JATCU</name>
<feature type="region of interest" description="Disordered" evidence="1">
    <location>
        <begin position="56"/>
        <end position="105"/>
    </location>
</feature>
<feature type="compositionally biased region" description="Acidic residues" evidence="1">
    <location>
        <begin position="61"/>
        <end position="79"/>
    </location>
</feature>
<evidence type="ECO:0000256" key="1">
    <source>
        <dbReference type="SAM" id="MobiDB-lite"/>
    </source>
</evidence>
<protein>
    <submittedName>
        <fullName evidence="2">Uncharacterized protein</fullName>
    </submittedName>
</protein>
<feature type="compositionally biased region" description="Low complexity" evidence="1">
    <location>
        <begin position="84"/>
        <end position="99"/>
    </location>
</feature>
<evidence type="ECO:0000313" key="3">
    <source>
        <dbReference type="Proteomes" id="UP000027138"/>
    </source>
</evidence>